<dbReference type="InterPro" id="IPR011009">
    <property type="entry name" value="Kinase-like_dom_sf"/>
</dbReference>
<evidence type="ECO:0000256" key="3">
    <source>
        <dbReference type="ARBA" id="ARBA00022777"/>
    </source>
</evidence>
<dbReference type="PANTHER" id="PTHR44329:SF288">
    <property type="entry name" value="MITOGEN-ACTIVATED PROTEIN KINASE KINASE KINASE 20"/>
    <property type="match status" value="1"/>
</dbReference>
<reference evidence="6 7" key="1">
    <citation type="submission" date="2019-02" db="EMBL/GenBank/DDBJ databases">
        <title>Genome sequencing of the rare red list fungi Antrodiella citrinella (Flaviporus citrinellus).</title>
        <authorList>
            <person name="Buettner E."/>
            <person name="Kellner H."/>
        </authorList>
    </citation>
    <scope>NUCLEOTIDE SEQUENCE [LARGE SCALE GENOMIC DNA]</scope>
    <source>
        <strain evidence="6 7">DSM 108506</strain>
    </source>
</reference>
<dbReference type="EMBL" id="SGPM01000190">
    <property type="protein sequence ID" value="THH28274.1"/>
    <property type="molecule type" value="Genomic_DNA"/>
</dbReference>
<organism evidence="6 7">
    <name type="scientific">Antrodiella citrinella</name>
    <dbReference type="NCBI Taxonomy" id="2447956"/>
    <lineage>
        <taxon>Eukaryota</taxon>
        <taxon>Fungi</taxon>
        <taxon>Dikarya</taxon>
        <taxon>Basidiomycota</taxon>
        <taxon>Agaricomycotina</taxon>
        <taxon>Agaricomycetes</taxon>
        <taxon>Polyporales</taxon>
        <taxon>Steccherinaceae</taxon>
        <taxon>Antrodiella</taxon>
    </lineage>
</organism>
<sequence>MSTFTQIEVNNCAKGVAYRFVGETEDHICVMIKVFGVHILPGEIDSRRLKAFCQRLSQLKHKNLLDILGLADDDFIKDKFLSLIIPYLPTENINLFLEKLLREPERQAVPVASLKRRWVEEIAVGLKYLHDKGVTHGILHTGNVLIDDQGSVRLTDYGLEWIAEASQPPGGPFHPFGGPLRCMTPEVHDPEAFGLPIIIKPTLACDMYSYGASTCYEIYAYKEPFAELTLLKAYRQILGGVRPTRPVTTNGRGTDDVSDFIWSIMTRFWVQQAKDRPSVHEVVEFFCNREDALIPRNVVMTSTLTSEFYDNQRGNPPVLFQYVV</sequence>
<dbReference type="PROSITE" id="PS50011">
    <property type="entry name" value="PROTEIN_KINASE_DOM"/>
    <property type="match status" value="1"/>
</dbReference>
<evidence type="ECO:0000256" key="4">
    <source>
        <dbReference type="ARBA" id="ARBA00022840"/>
    </source>
</evidence>
<evidence type="ECO:0000259" key="5">
    <source>
        <dbReference type="PROSITE" id="PS50011"/>
    </source>
</evidence>
<dbReference type="SUPFAM" id="SSF56112">
    <property type="entry name" value="Protein kinase-like (PK-like)"/>
    <property type="match status" value="1"/>
</dbReference>
<dbReference type="Pfam" id="PF07714">
    <property type="entry name" value="PK_Tyr_Ser-Thr"/>
    <property type="match status" value="1"/>
</dbReference>
<dbReference type="PANTHER" id="PTHR44329">
    <property type="entry name" value="SERINE/THREONINE-PROTEIN KINASE TNNI3K-RELATED"/>
    <property type="match status" value="1"/>
</dbReference>
<dbReference type="OrthoDB" id="2791079at2759"/>
<keyword evidence="7" id="KW-1185">Reference proteome</keyword>
<dbReference type="AlphaFoldDB" id="A0A4S4MQA3"/>
<evidence type="ECO:0000256" key="1">
    <source>
        <dbReference type="ARBA" id="ARBA00022679"/>
    </source>
</evidence>
<keyword evidence="3" id="KW-0418">Kinase</keyword>
<feature type="domain" description="Protein kinase" evidence="5">
    <location>
        <begin position="1"/>
        <end position="294"/>
    </location>
</feature>
<comment type="caution">
    <text evidence="6">The sequence shown here is derived from an EMBL/GenBank/DDBJ whole genome shotgun (WGS) entry which is preliminary data.</text>
</comment>
<dbReference type="Gene3D" id="1.10.510.10">
    <property type="entry name" value="Transferase(Phosphotransferase) domain 1"/>
    <property type="match status" value="1"/>
</dbReference>
<dbReference type="InterPro" id="IPR051681">
    <property type="entry name" value="Ser/Thr_Kinases-Pseudokinases"/>
</dbReference>
<evidence type="ECO:0000256" key="2">
    <source>
        <dbReference type="ARBA" id="ARBA00022741"/>
    </source>
</evidence>
<dbReference type="InterPro" id="IPR001245">
    <property type="entry name" value="Ser-Thr/Tyr_kinase_cat_dom"/>
</dbReference>
<accession>A0A4S4MQA3</accession>
<keyword evidence="4" id="KW-0067">ATP-binding</keyword>
<keyword evidence="1" id="KW-0808">Transferase</keyword>
<dbReference type="Proteomes" id="UP000308730">
    <property type="component" value="Unassembled WGS sequence"/>
</dbReference>
<evidence type="ECO:0000313" key="6">
    <source>
        <dbReference type="EMBL" id="THH28274.1"/>
    </source>
</evidence>
<dbReference type="InterPro" id="IPR000719">
    <property type="entry name" value="Prot_kinase_dom"/>
</dbReference>
<proteinExistence type="predicted"/>
<keyword evidence="2" id="KW-0547">Nucleotide-binding</keyword>
<evidence type="ECO:0000313" key="7">
    <source>
        <dbReference type="Proteomes" id="UP000308730"/>
    </source>
</evidence>
<dbReference type="GO" id="GO:0005524">
    <property type="term" value="F:ATP binding"/>
    <property type="evidence" value="ECO:0007669"/>
    <property type="project" value="UniProtKB-KW"/>
</dbReference>
<gene>
    <name evidence="6" type="ORF">EUX98_g5916</name>
</gene>
<protein>
    <recommendedName>
        <fullName evidence="5">Protein kinase domain-containing protein</fullName>
    </recommendedName>
</protein>
<name>A0A4S4MQA3_9APHY</name>
<dbReference type="GO" id="GO:0004674">
    <property type="term" value="F:protein serine/threonine kinase activity"/>
    <property type="evidence" value="ECO:0007669"/>
    <property type="project" value="TreeGrafter"/>
</dbReference>